<evidence type="ECO:0000313" key="1">
    <source>
        <dbReference type="EMBL" id="OCK87103.1"/>
    </source>
</evidence>
<dbReference type="EMBL" id="KV748269">
    <property type="protein sequence ID" value="OCK87103.1"/>
    <property type="molecule type" value="Genomic_DNA"/>
</dbReference>
<protein>
    <submittedName>
        <fullName evidence="1">Uncharacterized protein</fullName>
    </submittedName>
</protein>
<reference evidence="1 2" key="1">
    <citation type="journal article" date="2016" name="Nat. Commun.">
        <title>Ectomycorrhizal ecology is imprinted in the genome of the dominant symbiotic fungus Cenococcum geophilum.</title>
        <authorList>
            <consortium name="DOE Joint Genome Institute"/>
            <person name="Peter M."/>
            <person name="Kohler A."/>
            <person name="Ohm R.A."/>
            <person name="Kuo A."/>
            <person name="Krutzmann J."/>
            <person name="Morin E."/>
            <person name="Arend M."/>
            <person name="Barry K.W."/>
            <person name="Binder M."/>
            <person name="Choi C."/>
            <person name="Clum A."/>
            <person name="Copeland A."/>
            <person name="Grisel N."/>
            <person name="Haridas S."/>
            <person name="Kipfer T."/>
            <person name="LaButti K."/>
            <person name="Lindquist E."/>
            <person name="Lipzen A."/>
            <person name="Maire R."/>
            <person name="Meier B."/>
            <person name="Mihaltcheva S."/>
            <person name="Molinier V."/>
            <person name="Murat C."/>
            <person name="Poggeler S."/>
            <person name="Quandt C.A."/>
            <person name="Sperisen C."/>
            <person name="Tritt A."/>
            <person name="Tisserant E."/>
            <person name="Crous P.W."/>
            <person name="Henrissat B."/>
            <person name="Nehls U."/>
            <person name="Egli S."/>
            <person name="Spatafora J.W."/>
            <person name="Grigoriev I.V."/>
            <person name="Martin F.M."/>
        </authorList>
    </citation>
    <scope>NUCLEOTIDE SEQUENCE [LARGE SCALE GENOMIC DNA]</scope>
    <source>
        <strain evidence="1 2">1.58</strain>
    </source>
</reference>
<evidence type="ECO:0000313" key="2">
    <source>
        <dbReference type="Proteomes" id="UP000250078"/>
    </source>
</evidence>
<accession>A0ACC8ELI0</accession>
<proteinExistence type="predicted"/>
<organism evidence="1 2">
    <name type="scientific">Cenococcum geophilum 1.58</name>
    <dbReference type="NCBI Taxonomy" id="794803"/>
    <lineage>
        <taxon>Eukaryota</taxon>
        <taxon>Fungi</taxon>
        <taxon>Dikarya</taxon>
        <taxon>Ascomycota</taxon>
        <taxon>Pezizomycotina</taxon>
        <taxon>Dothideomycetes</taxon>
        <taxon>Pleosporomycetidae</taxon>
        <taxon>Gloniales</taxon>
        <taxon>Gloniaceae</taxon>
        <taxon>Cenococcum</taxon>
    </lineage>
</organism>
<dbReference type="Proteomes" id="UP000250078">
    <property type="component" value="Unassembled WGS sequence"/>
</dbReference>
<gene>
    <name evidence="1" type="ORF">K441DRAFT_682847</name>
</gene>
<keyword evidence="2" id="KW-1185">Reference proteome</keyword>
<name>A0ACC8ELI0_9PEZI</name>
<sequence>MIRLLPVALVAWLLTAVSCVDFINPPPFGKEGDFSRNPIYPEESTLNIQWTTGKEDKPVSITLYQLNGTQYMEPSEYIICEKTDLLDQRTTSFPWLVRTGKNLTFSNMFWMSIFEEGSLRSDANSHYFNISSDDTSPPPTTSTSAGTTSSTLSTSLTSTPSDAPISKPSTAPTSTSSPAPSGGLTTGAKIGIGVGIPVAMALGIGASFFIFKRRKHDKNSRMTPVPQGDYHRGGYHNGPGAPAGYYGEALEGPLKPPVEMAHSRPEAELDSTPRHHQTMHKAPAVGMPEEPLRYELHAPYPQ</sequence>